<feature type="region of interest" description="Disordered" evidence="3">
    <location>
        <begin position="101"/>
        <end position="196"/>
    </location>
</feature>
<dbReference type="Pfam" id="PF00385">
    <property type="entry name" value="Chromo"/>
    <property type="match status" value="1"/>
</dbReference>
<dbReference type="Pfam" id="PF01393">
    <property type="entry name" value="Chromo_shadow"/>
    <property type="match status" value="1"/>
</dbReference>
<keyword evidence="6" id="KW-1185">Reference proteome</keyword>
<keyword evidence="2" id="KW-0539">Nucleus</keyword>
<dbReference type="GO" id="GO:0005634">
    <property type="term" value="C:nucleus"/>
    <property type="evidence" value="ECO:0007669"/>
    <property type="project" value="UniProtKB-SubCell"/>
</dbReference>
<organism evidence="5 6">
    <name type="scientific">Cerrena zonata</name>
    <dbReference type="NCBI Taxonomy" id="2478898"/>
    <lineage>
        <taxon>Eukaryota</taxon>
        <taxon>Fungi</taxon>
        <taxon>Dikarya</taxon>
        <taxon>Basidiomycota</taxon>
        <taxon>Agaricomycotina</taxon>
        <taxon>Agaricomycetes</taxon>
        <taxon>Polyporales</taxon>
        <taxon>Cerrenaceae</taxon>
        <taxon>Cerrena</taxon>
    </lineage>
</organism>
<dbReference type="Proteomes" id="UP001385951">
    <property type="component" value="Unassembled WGS sequence"/>
</dbReference>
<reference evidence="5 6" key="1">
    <citation type="submission" date="2022-09" db="EMBL/GenBank/DDBJ databases">
        <authorList>
            <person name="Palmer J.M."/>
        </authorList>
    </citation>
    <scope>NUCLEOTIDE SEQUENCE [LARGE SCALE GENOMIC DNA]</scope>
    <source>
        <strain evidence="5 6">DSM 7382</strain>
    </source>
</reference>
<feature type="region of interest" description="Disordered" evidence="3">
    <location>
        <begin position="1"/>
        <end position="47"/>
    </location>
</feature>
<name>A0AAW0G8U3_9APHY</name>
<evidence type="ECO:0000256" key="2">
    <source>
        <dbReference type="ARBA" id="ARBA00023242"/>
    </source>
</evidence>
<dbReference type="SMART" id="SM00298">
    <property type="entry name" value="CHROMO"/>
    <property type="match status" value="1"/>
</dbReference>
<comment type="caution">
    <text evidence="5">The sequence shown here is derived from an EMBL/GenBank/DDBJ whole genome shotgun (WGS) entry which is preliminary data.</text>
</comment>
<dbReference type="InterPro" id="IPR016197">
    <property type="entry name" value="Chromo-like_dom_sf"/>
</dbReference>
<gene>
    <name evidence="5" type="ORF">QCA50_009003</name>
</gene>
<proteinExistence type="predicted"/>
<feature type="domain" description="Chromo" evidence="4">
    <location>
        <begin position="47"/>
        <end position="110"/>
    </location>
</feature>
<evidence type="ECO:0000256" key="1">
    <source>
        <dbReference type="ARBA" id="ARBA00004123"/>
    </source>
</evidence>
<protein>
    <recommendedName>
        <fullName evidence="4">Chromo domain-containing protein</fullName>
    </recommendedName>
</protein>
<evidence type="ECO:0000313" key="5">
    <source>
        <dbReference type="EMBL" id="KAK7687784.1"/>
    </source>
</evidence>
<dbReference type="InterPro" id="IPR023780">
    <property type="entry name" value="Chromo_domain"/>
</dbReference>
<evidence type="ECO:0000256" key="3">
    <source>
        <dbReference type="SAM" id="MobiDB-lite"/>
    </source>
</evidence>
<sequence length="273" mass="31022">MAKKPTQADDSDVEMDEPSKNNKKQVASNEESDDVEGGSEGEAEEEYEIENILGHKYNMKEFEGRIGYLVKWKGFPDSENSYVDERDAVGAQDLIAAYWKTLKKDPKKGRKSNASAREPSAQPVEGSPPPQQKKRGRPRKSKTPDIEISDDEEEEVAPKKKAKPAPRKSAGSASKGRKPAKLVSEDEDAVDDDLGTMDKWMDAPSWEHIVEAIDTVERTRQNELYVYFTLNNKSATKAGFTRCREKSQICRKKMPEKLLDFYEKNLRWREDDS</sequence>
<dbReference type="PROSITE" id="PS50013">
    <property type="entry name" value="CHROMO_2"/>
    <property type="match status" value="1"/>
</dbReference>
<dbReference type="GO" id="GO:0006338">
    <property type="term" value="P:chromatin remodeling"/>
    <property type="evidence" value="ECO:0007669"/>
    <property type="project" value="UniProtKB-ARBA"/>
</dbReference>
<dbReference type="InterPro" id="IPR051219">
    <property type="entry name" value="Heterochromatin_chromo-domain"/>
</dbReference>
<comment type="subcellular location">
    <subcellularLocation>
        <location evidence="1">Nucleus</location>
    </subcellularLocation>
</comment>
<dbReference type="InterPro" id="IPR008251">
    <property type="entry name" value="Chromo_shadow_dom"/>
</dbReference>
<dbReference type="InterPro" id="IPR000953">
    <property type="entry name" value="Chromo/chromo_shadow_dom"/>
</dbReference>
<evidence type="ECO:0000313" key="6">
    <source>
        <dbReference type="Proteomes" id="UP001385951"/>
    </source>
</evidence>
<dbReference type="EMBL" id="JASBNA010000012">
    <property type="protein sequence ID" value="KAK7687784.1"/>
    <property type="molecule type" value="Genomic_DNA"/>
</dbReference>
<accession>A0AAW0G8U3</accession>
<dbReference type="Gene3D" id="2.40.50.40">
    <property type="match status" value="2"/>
</dbReference>
<feature type="compositionally biased region" description="Acidic residues" evidence="3">
    <location>
        <begin position="185"/>
        <end position="195"/>
    </location>
</feature>
<feature type="compositionally biased region" description="Basic residues" evidence="3">
    <location>
        <begin position="132"/>
        <end position="141"/>
    </location>
</feature>
<evidence type="ECO:0000259" key="4">
    <source>
        <dbReference type="PROSITE" id="PS50013"/>
    </source>
</evidence>
<dbReference type="SUPFAM" id="SSF54160">
    <property type="entry name" value="Chromo domain-like"/>
    <property type="match status" value="2"/>
</dbReference>
<dbReference type="PANTHER" id="PTHR22812">
    <property type="entry name" value="CHROMOBOX PROTEIN"/>
    <property type="match status" value="1"/>
</dbReference>
<dbReference type="AlphaFoldDB" id="A0AAW0G8U3"/>
<feature type="compositionally biased region" description="Acidic residues" evidence="3">
    <location>
        <begin position="30"/>
        <end position="47"/>
    </location>
</feature>